<feature type="domain" description="BRCT" evidence="2">
    <location>
        <begin position="135"/>
        <end position="230"/>
    </location>
</feature>
<dbReference type="Proteomes" id="UP000009131">
    <property type="component" value="Unassembled WGS sequence"/>
</dbReference>
<dbReference type="Gene3D" id="3.40.50.10190">
    <property type="entry name" value="BRCT domain"/>
    <property type="match status" value="5"/>
</dbReference>
<keyword evidence="4" id="KW-1185">Reference proteome</keyword>
<dbReference type="InterPro" id="IPR001357">
    <property type="entry name" value="BRCT_dom"/>
</dbReference>
<evidence type="ECO:0000313" key="4">
    <source>
        <dbReference type="Proteomes" id="UP000009131"/>
    </source>
</evidence>
<dbReference type="GO" id="GO:0006302">
    <property type="term" value="P:double-strand break repair"/>
    <property type="evidence" value="ECO:0007669"/>
    <property type="project" value="TreeGrafter"/>
</dbReference>
<organism evidence="3 4">
    <name type="scientific">Mixia osmundae (strain CBS 9802 / IAM 14324 / JCM 22182 / KY 12970)</name>
    <dbReference type="NCBI Taxonomy" id="764103"/>
    <lineage>
        <taxon>Eukaryota</taxon>
        <taxon>Fungi</taxon>
        <taxon>Dikarya</taxon>
        <taxon>Basidiomycota</taxon>
        <taxon>Pucciniomycotina</taxon>
        <taxon>Mixiomycetes</taxon>
        <taxon>Mixiales</taxon>
        <taxon>Mixiaceae</taxon>
        <taxon>Mixia</taxon>
    </lineage>
</organism>
<dbReference type="STRING" id="764103.G7DWK8"/>
<dbReference type="GO" id="GO:1990683">
    <property type="term" value="P:DNA double-strand break attachment to nuclear envelope"/>
    <property type="evidence" value="ECO:0007669"/>
    <property type="project" value="TreeGrafter"/>
</dbReference>
<reference evidence="3 4" key="1">
    <citation type="journal article" date="2011" name="J. Gen. Appl. Microbiol.">
        <title>Draft genome sequencing of the enigmatic basidiomycete Mixia osmundae.</title>
        <authorList>
            <person name="Nishida H."/>
            <person name="Nagatsuka Y."/>
            <person name="Sugiyama J."/>
        </authorList>
    </citation>
    <scope>NUCLEOTIDE SEQUENCE [LARGE SCALE GENOMIC DNA]</scope>
    <source>
        <strain evidence="4">CBS 9802 / IAM 14324 / JCM 22182 / KY 12970</strain>
    </source>
</reference>
<feature type="compositionally biased region" description="Low complexity" evidence="1">
    <location>
        <begin position="622"/>
        <end position="648"/>
    </location>
</feature>
<dbReference type="OrthoDB" id="342264at2759"/>
<evidence type="ECO:0000259" key="2">
    <source>
        <dbReference type="PROSITE" id="PS50172"/>
    </source>
</evidence>
<dbReference type="InParanoid" id="G7DWK8"/>
<dbReference type="RefSeq" id="XP_014565799.1">
    <property type="nucleotide sequence ID" value="XM_014710313.1"/>
</dbReference>
<dbReference type="SUPFAM" id="SSF52113">
    <property type="entry name" value="BRCT domain"/>
    <property type="match status" value="4"/>
</dbReference>
<feature type="domain" description="BRCT" evidence="2">
    <location>
        <begin position="9"/>
        <end position="134"/>
    </location>
</feature>
<sequence>MVIITNEQRRSELLRGVSFFIDTSIPDNARHELGSHLRAMSALPCGHYDSTYVNDTPIEARFDLEQVTHVISATQDFPEFKLLANRRGVLPRSLQEGKDVIEIHHARPVHVVSVAWVKKCWEMMMPYDTATFSLDKTAIFSGVFACIDDNLAATDSEMLRSMITTNGGQWRPKFTAEVTHACCLTDDTELYRAASEHGIYPSGRLKVVLPHWFDDCFKTREALPETAYLWPKPDALCTPRCASSDGPAAAATSDAVIDSSAPLGAPLTPARQLITHTMQPSSSPIAKSSLRGQTIYLLIQDSMRSNQKDVLEIKAKQAGARLYDGSEGASLASKQSALSDCEILVCEERAGWEYWTAFEARKKIGSFQWLLKALNGQDCDPLTDMFDYPRSPFPMPGMDAFLFTISAYVGGPRDALRSLIEAMGGQYAGGMSPQTTHVIAANHEGRKVEAARRTHRPILNHLWLHDSFARWQLQSTSEPRYTEVTPDIQHAHAIGKATLSHEHLVNWSRCPAAIADREASEAALADILVPSSSPFAQPFVQEDSVVRRRESSAVSDEIMSTAHEGQPILVEELVDGARPSKAAVTPPGPGRAVTQQTITEEDLTPKMNASHAKEDTTEQALARRATPPSSKRSRTRSASTDSESSVSHSRADIAPEAILPANQKRGAARAATQRLHEIMPDANKFATELRTKKGRKSSMIGADQFPEQPAPARSAKKPRRQMPLQNISLNEPSPESRASPQADDQTKKRAANLHPKILTTGVRLSDSIAKKMTALGAKTTKIAQDATHIVAGGITRTENFMAGVCLGRIFVQEAWIVDSLAAGFWLDEQSYLLDDSEGEKKWGMRLERSLTSARKTKVFSGKTFHCTANLGPSYDLLKSVVRAGGGEISKALPALRLMGKDDSKIIISSEQDAALWRPYTKTQPKTPIYAPEIILASALTQHLELDRSNRVLGSH</sequence>
<evidence type="ECO:0000313" key="3">
    <source>
        <dbReference type="EMBL" id="GAA94968.1"/>
    </source>
</evidence>
<dbReference type="HOGENOM" id="CLU_002149_1_0_1"/>
<dbReference type="eggNOG" id="KOG2043">
    <property type="taxonomic scope" value="Eukaryota"/>
</dbReference>
<feature type="compositionally biased region" description="Polar residues" evidence="1">
    <location>
        <begin position="723"/>
        <end position="743"/>
    </location>
</feature>
<dbReference type="InterPro" id="IPR036420">
    <property type="entry name" value="BRCT_dom_sf"/>
</dbReference>
<dbReference type="Pfam" id="PF16589">
    <property type="entry name" value="BRCT_2"/>
    <property type="match status" value="1"/>
</dbReference>
<feature type="domain" description="BRCT" evidence="2">
    <location>
        <begin position="390"/>
        <end position="473"/>
    </location>
</feature>
<reference evidence="3 4" key="2">
    <citation type="journal article" date="2012" name="Open Biol.">
        <title>Characteristics of nucleosomes and linker DNA regions on the genome of the basidiomycete Mixia osmundae revealed by mono- and dinucleosome mapping.</title>
        <authorList>
            <person name="Nishida H."/>
            <person name="Kondo S."/>
            <person name="Matsumoto T."/>
            <person name="Suzuki Y."/>
            <person name="Yoshikawa H."/>
            <person name="Taylor T.D."/>
            <person name="Sugiyama J."/>
        </authorList>
    </citation>
    <scope>NUCLEOTIDE SEQUENCE [LARGE SCALE GENOMIC DNA]</scope>
    <source>
        <strain evidence="4">CBS 9802 / IAM 14324 / JCM 22182 / KY 12970</strain>
    </source>
</reference>
<dbReference type="CDD" id="cd18432">
    <property type="entry name" value="BRCT_PAXIP1_rpt6_like"/>
    <property type="match status" value="1"/>
</dbReference>
<dbReference type="AlphaFoldDB" id="G7DWK8"/>
<dbReference type="Pfam" id="PF16770">
    <property type="entry name" value="RTT107_BRCT_5"/>
    <property type="match status" value="1"/>
</dbReference>
<dbReference type="OMA" id="THIICSE"/>
<dbReference type="SMART" id="SM00292">
    <property type="entry name" value="BRCT"/>
    <property type="match status" value="6"/>
</dbReference>
<feature type="region of interest" description="Disordered" evidence="1">
    <location>
        <begin position="579"/>
        <end position="754"/>
    </location>
</feature>
<dbReference type="GO" id="GO:0035361">
    <property type="term" value="C:Cul8-RING ubiquitin ligase complex"/>
    <property type="evidence" value="ECO:0007669"/>
    <property type="project" value="TreeGrafter"/>
</dbReference>
<dbReference type="InterPro" id="IPR053036">
    <property type="entry name" value="CellCycle_DNARepair_Reg"/>
</dbReference>
<dbReference type="PANTHER" id="PTHR47667">
    <property type="entry name" value="REGULATOR OF TY1 TRANSPOSITION PROTEIN 107"/>
    <property type="match status" value="1"/>
</dbReference>
<evidence type="ECO:0000256" key="1">
    <source>
        <dbReference type="SAM" id="MobiDB-lite"/>
    </source>
</evidence>
<dbReference type="Pfam" id="PF12738">
    <property type="entry name" value="PTCB-BRCT"/>
    <property type="match status" value="1"/>
</dbReference>
<proteinExistence type="predicted"/>
<accession>G7DWK8</accession>
<name>G7DWK8_MIXOS</name>
<dbReference type="PANTHER" id="PTHR47667:SF1">
    <property type="entry name" value="REGULATOR OF TY1 TRANSPOSITION PROTEIN 107"/>
    <property type="match status" value="1"/>
</dbReference>
<dbReference type="GO" id="GO:0005634">
    <property type="term" value="C:nucleus"/>
    <property type="evidence" value="ECO:0007669"/>
    <property type="project" value="TreeGrafter"/>
</dbReference>
<comment type="caution">
    <text evidence="3">The sequence shown here is derived from an EMBL/GenBank/DDBJ whole genome shotgun (WGS) entry which is preliminary data.</text>
</comment>
<gene>
    <name evidence="3" type="primary">Mo01623</name>
    <name evidence="3" type="ORF">E5Q_01623</name>
</gene>
<dbReference type="FunCoup" id="G7DWK8">
    <property type="interactions" value="273"/>
</dbReference>
<feature type="domain" description="BRCT" evidence="2">
    <location>
        <begin position="766"/>
        <end position="833"/>
    </location>
</feature>
<dbReference type="PROSITE" id="PS50172">
    <property type="entry name" value="BRCT"/>
    <property type="match status" value="4"/>
</dbReference>
<dbReference type="EMBL" id="BABT02000052">
    <property type="protein sequence ID" value="GAA94968.1"/>
    <property type="molecule type" value="Genomic_DNA"/>
</dbReference>
<protein>
    <recommendedName>
        <fullName evidence="2">BRCT domain-containing protein</fullName>
    </recommendedName>
</protein>